<dbReference type="InterPro" id="IPR019405">
    <property type="entry name" value="Lactonase_7-beta_prop"/>
</dbReference>
<dbReference type="Pfam" id="PF10282">
    <property type="entry name" value="Lactonase"/>
    <property type="match status" value="1"/>
</dbReference>
<proteinExistence type="inferred from homology"/>
<keyword evidence="5" id="KW-1185">Reference proteome</keyword>
<dbReference type="OrthoDB" id="9790815at2"/>
<dbReference type="EMBL" id="LUAW01000001">
    <property type="protein sequence ID" value="KYQ73620.1"/>
    <property type="molecule type" value="Genomic_DNA"/>
</dbReference>
<evidence type="ECO:0000256" key="1">
    <source>
        <dbReference type="ARBA" id="ARBA00005564"/>
    </source>
</evidence>
<dbReference type="GO" id="GO:0006006">
    <property type="term" value="P:glucose metabolic process"/>
    <property type="evidence" value="ECO:0007669"/>
    <property type="project" value="UniProtKB-KW"/>
</dbReference>
<feature type="chain" id="PRO_5007592322" description="Lactonase" evidence="3">
    <location>
        <begin position="24"/>
        <end position="399"/>
    </location>
</feature>
<gene>
    <name evidence="4" type="ORF">AZH43_00430</name>
</gene>
<keyword evidence="3" id="KW-0732">Signal</keyword>
<dbReference type="AlphaFoldDB" id="A0A151Y6J9"/>
<dbReference type="GO" id="GO:0005829">
    <property type="term" value="C:cytosol"/>
    <property type="evidence" value="ECO:0007669"/>
    <property type="project" value="TreeGrafter"/>
</dbReference>
<dbReference type="STRING" id="1806892.AZH43_00430"/>
<organism evidence="4 5">
    <name type="scientific">Acinetobacter pragensis</name>
    <dbReference type="NCBI Taxonomy" id="1806892"/>
    <lineage>
        <taxon>Bacteria</taxon>
        <taxon>Pseudomonadati</taxon>
        <taxon>Pseudomonadota</taxon>
        <taxon>Gammaproteobacteria</taxon>
        <taxon>Moraxellales</taxon>
        <taxon>Moraxellaceae</taxon>
        <taxon>Acinetobacter</taxon>
    </lineage>
</organism>
<keyword evidence="2" id="KW-0119">Carbohydrate metabolism</keyword>
<keyword evidence="2" id="KW-0313">Glucose metabolism</keyword>
<sequence>MKINTFKQLGLLSGIVLAMNCYADSLPSAENKQQEFYIGTWTASAPDGLGALKSDFPSQGIYKVRLNADGTLLPVNYVEADNPSWLVIDKKNQYLYATNEDNADADGSVSAFKIDQEGNLTFLNAVNSLGQQPTHAEISPDNHFLFVANYSARPAHAGVAVFAILDNGSLGPAVQNIPFLKGSKALPERQIDGHAHSITFDPEGKKVYLADLGSDLIQAYDYLPKAKHPLKRNETSDLHFPACSGPRHLRFSKNGDYAYASTEMGAQVVVFKRADGKYTKIQQENLTEQNSADFKGGAGLLLSPDQRFLYVGNRRKSNEIAAYSVDQETGRLTLVGRYSSGGIEPRAFDIDATGQYLIVANVFSNTVSQFKRNIETGALTPTRMALQIGLPTDIKFISK</sequence>
<protein>
    <recommendedName>
        <fullName evidence="6">Lactonase</fullName>
    </recommendedName>
</protein>
<dbReference type="SUPFAM" id="SSF51004">
    <property type="entry name" value="C-terminal (heme d1) domain of cytochrome cd1-nitrite reductase"/>
    <property type="match status" value="1"/>
</dbReference>
<dbReference type="PANTHER" id="PTHR30344:SF1">
    <property type="entry name" value="6-PHOSPHOGLUCONOLACTONASE"/>
    <property type="match status" value="1"/>
</dbReference>
<accession>A0A151Y6J9</accession>
<dbReference type="InterPro" id="IPR011048">
    <property type="entry name" value="Haem_d1_sf"/>
</dbReference>
<comment type="similarity">
    <text evidence="1">Belongs to the cycloisomerase 2 family.</text>
</comment>
<evidence type="ECO:0000256" key="3">
    <source>
        <dbReference type="SAM" id="SignalP"/>
    </source>
</evidence>
<dbReference type="Proteomes" id="UP000076276">
    <property type="component" value="Unassembled WGS sequence"/>
</dbReference>
<comment type="caution">
    <text evidence="4">The sequence shown here is derived from an EMBL/GenBank/DDBJ whole genome shotgun (WGS) entry which is preliminary data.</text>
</comment>
<dbReference type="RefSeq" id="WP_081406736.1">
    <property type="nucleotide sequence ID" value="NZ_CBCSIK010000001.1"/>
</dbReference>
<evidence type="ECO:0000256" key="2">
    <source>
        <dbReference type="ARBA" id="ARBA00022526"/>
    </source>
</evidence>
<evidence type="ECO:0000313" key="5">
    <source>
        <dbReference type="Proteomes" id="UP000076276"/>
    </source>
</evidence>
<reference evidence="4 5" key="1">
    <citation type="submission" date="2016-03" db="EMBL/GenBank/DDBJ databases">
        <title>Acinetobacter genomospecies 28 strain ANC 4149.</title>
        <authorList>
            <person name="Radolfova-Krizova L."/>
            <person name="Nemec A."/>
        </authorList>
    </citation>
    <scope>NUCLEOTIDE SEQUENCE [LARGE SCALE GENOMIC DNA]</scope>
    <source>
        <strain evidence="4 5">ANC 4149</strain>
    </source>
</reference>
<dbReference type="InterPro" id="IPR050282">
    <property type="entry name" value="Cycloisomerase_2"/>
</dbReference>
<feature type="signal peptide" evidence="3">
    <location>
        <begin position="1"/>
        <end position="23"/>
    </location>
</feature>
<dbReference type="PANTHER" id="PTHR30344">
    <property type="entry name" value="6-PHOSPHOGLUCONOLACTONASE-RELATED"/>
    <property type="match status" value="1"/>
</dbReference>
<name>A0A151Y6J9_9GAMM</name>
<dbReference type="GO" id="GO:0017057">
    <property type="term" value="F:6-phosphogluconolactonase activity"/>
    <property type="evidence" value="ECO:0007669"/>
    <property type="project" value="TreeGrafter"/>
</dbReference>
<evidence type="ECO:0000313" key="4">
    <source>
        <dbReference type="EMBL" id="KYQ73620.1"/>
    </source>
</evidence>
<evidence type="ECO:0008006" key="6">
    <source>
        <dbReference type="Google" id="ProtNLM"/>
    </source>
</evidence>
<dbReference type="InterPro" id="IPR015943">
    <property type="entry name" value="WD40/YVTN_repeat-like_dom_sf"/>
</dbReference>
<dbReference type="Gene3D" id="2.130.10.10">
    <property type="entry name" value="YVTN repeat-like/Quinoprotein amine dehydrogenase"/>
    <property type="match status" value="1"/>
</dbReference>